<feature type="transmembrane region" description="Helical" evidence="7">
    <location>
        <begin position="54"/>
        <end position="79"/>
    </location>
</feature>
<dbReference type="Gene3D" id="2.60.40.10">
    <property type="entry name" value="Immunoglobulins"/>
    <property type="match status" value="1"/>
</dbReference>
<keyword evidence="10" id="KW-1185">Reference proteome</keyword>
<dbReference type="Pfam" id="PF13746">
    <property type="entry name" value="Fer4_18"/>
    <property type="match status" value="1"/>
</dbReference>
<dbReference type="InterPro" id="IPR017896">
    <property type="entry name" value="4Fe4S_Fe-S-bd"/>
</dbReference>
<gene>
    <name evidence="9" type="ORF">EMA8858_01610</name>
</gene>
<dbReference type="PROSITE" id="PS00198">
    <property type="entry name" value="4FE4S_FER_1"/>
    <property type="match status" value="1"/>
</dbReference>
<dbReference type="SUPFAM" id="SSF54862">
    <property type="entry name" value="4Fe-4S ferredoxins"/>
    <property type="match status" value="1"/>
</dbReference>
<dbReference type="Pfam" id="PF11614">
    <property type="entry name" value="FixG_C"/>
    <property type="match status" value="1"/>
</dbReference>
<evidence type="ECO:0000313" key="9">
    <source>
        <dbReference type="EMBL" id="CAH0995487.1"/>
    </source>
</evidence>
<dbReference type="InterPro" id="IPR017900">
    <property type="entry name" value="4Fe4S_Fe_S_CS"/>
</dbReference>
<dbReference type="NCBIfam" id="TIGR02745">
    <property type="entry name" value="ccoG_rdxA_fixG"/>
    <property type="match status" value="1"/>
</dbReference>
<dbReference type="PANTHER" id="PTHR30176">
    <property type="entry name" value="FERREDOXIN-TYPE PROTEIN NAPH"/>
    <property type="match status" value="1"/>
</dbReference>
<organism evidence="9 10">
    <name type="scientific">Emticicia aquatica</name>
    <dbReference type="NCBI Taxonomy" id="1681835"/>
    <lineage>
        <taxon>Bacteria</taxon>
        <taxon>Pseudomonadati</taxon>
        <taxon>Bacteroidota</taxon>
        <taxon>Cytophagia</taxon>
        <taxon>Cytophagales</taxon>
        <taxon>Leadbetterellaceae</taxon>
        <taxon>Emticicia</taxon>
    </lineage>
</organism>
<keyword evidence="3" id="KW-0479">Metal-binding</keyword>
<feature type="domain" description="4Fe-4S ferredoxin-type" evidence="8">
    <location>
        <begin position="275"/>
        <end position="303"/>
    </location>
</feature>
<comment type="caution">
    <text evidence="9">The sequence shown here is derived from an EMBL/GenBank/DDBJ whole genome shotgun (WGS) entry which is preliminary data.</text>
</comment>
<evidence type="ECO:0000259" key="8">
    <source>
        <dbReference type="PROSITE" id="PS51379"/>
    </source>
</evidence>
<dbReference type="InterPro" id="IPR014116">
    <property type="entry name" value="Cyt_c_oxidase_cbb3_FixG"/>
</dbReference>
<dbReference type="Pfam" id="PF12801">
    <property type="entry name" value="Fer4_5"/>
    <property type="match status" value="1"/>
</dbReference>
<dbReference type="PANTHER" id="PTHR30176:SF3">
    <property type="entry name" value="FERREDOXIN-TYPE PROTEIN NAPH"/>
    <property type="match status" value="1"/>
</dbReference>
<feature type="transmembrane region" description="Helical" evidence="7">
    <location>
        <begin position="174"/>
        <end position="194"/>
    </location>
</feature>
<keyword evidence="6" id="KW-0411">Iron-sulfur</keyword>
<dbReference type="PROSITE" id="PS51379">
    <property type="entry name" value="4FE4S_FER_2"/>
    <property type="match status" value="1"/>
</dbReference>
<keyword evidence="2" id="KW-0004">4Fe-4S</keyword>
<evidence type="ECO:0000256" key="6">
    <source>
        <dbReference type="ARBA" id="ARBA00023014"/>
    </source>
</evidence>
<feature type="transmembrane region" description="Helical" evidence="7">
    <location>
        <begin position="99"/>
        <end position="120"/>
    </location>
</feature>
<dbReference type="InterPro" id="IPR013783">
    <property type="entry name" value="Ig-like_fold"/>
</dbReference>
<evidence type="ECO:0000256" key="2">
    <source>
        <dbReference type="ARBA" id="ARBA00022485"/>
    </source>
</evidence>
<keyword evidence="1" id="KW-0813">Transport</keyword>
<feature type="transmembrane region" description="Helical" evidence="7">
    <location>
        <begin position="206"/>
        <end position="226"/>
    </location>
</feature>
<reference evidence="9" key="1">
    <citation type="submission" date="2021-12" db="EMBL/GenBank/DDBJ databases">
        <authorList>
            <person name="Rodrigo-Torres L."/>
            <person name="Arahal R. D."/>
            <person name="Lucena T."/>
        </authorList>
    </citation>
    <scope>NUCLEOTIDE SEQUENCE</scope>
    <source>
        <strain evidence="9">CECT 8858</strain>
    </source>
</reference>
<evidence type="ECO:0000256" key="5">
    <source>
        <dbReference type="ARBA" id="ARBA00023004"/>
    </source>
</evidence>
<sequence length="483" mass="54907">MVGFKQNKMNTTTPDISQFYDEEYRDTIATVDANGKRIWLHPKKPKGSFHNKRIIATFVFLVIFFSVPFIKISGQPLLMMNIFERKFVIFGQPFFPQDFVLFGIGMITFFVFIILFTVVYGRFWCGWACPQTVFLEMIFRKIEYWIEGDARQQQKLDSGPWTAEKIRKKTLKHIIYIIFSVIIAHFTMAYIIGIEETINIVTISPAYHLSGFIGILVFTALFYFVFTRLREQVCIAICPYGRLQGVLMGRSTMAIMYDFVRGEPRGKLSKNTEKSTVQAKQGDCIDCALCVQVCPTGIDIRNGTQLECVNCTACIDACDEVMIKVDKPTGLIKYASQESIEKRTPFKMSPRAYAYSVVLLLLVGVEAFLLMSRTMVETTIMRVPGQMYQEQPNGKISNLYNVQFINKTSEPIDLVLKVADNKGVIRIQGSKISVPMQGRADAVFFLDMPKEAIKAIKTPLKIEVYNGNVLVETVKTNFLGPAE</sequence>
<evidence type="ECO:0000256" key="3">
    <source>
        <dbReference type="ARBA" id="ARBA00022723"/>
    </source>
</evidence>
<evidence type="ECO:0000256" key="1">
    <source>
        <dbReference type="ARBA" id="ARBA00022448"/>
    </source>
</evidence>
<protein>
    <recommendedName>
        <fullName evidence="8">4Fe-4S ferredoxin-type domain-containing protein</fullName>
    </recommendedName>
</protein>
<keyword evidence="4" id="KW-0249">Electron transport</keyword>
<dbReference type="EMBL" id="CAKLPY010000001">
    <property type="protein sequence ID" value="CAH0995487.1"/>
    <property type="molecule type" value="Genomic_DNA"/>
</dbReference>
<evidence type="ECO:0000256" key="7">
    <source>
        <dbReference type="SAM" id="Phobius"/>
    </source>
</evidence>
<name>A0ABN8ERG0_9BACT</name>
<proteinExistence type="predicted"/>
<keyword evidence="7" id="KW-0472">Membrane</keyword>
<dbReference type="InterPro" id="IPR051684">
    <property type="entry name" value="Electron_Trans/Redox"/>
</dbReference>
<evidence type="ECO:0000256" key="4">
    <source>
        <dbReference type="ARBA" id="ARBA00022982"/>
    </source>
</evidence>
<accession>A0ABN8ERG0</accession>
<keyword evidence="7" id="KW-1133">Transmembrane helix</keyword>
<feature type="transmembrane region" description="Helical" evidence="7">
    <location>
        <begin position="352"/>
        <end position="371"/>
    </location>
</feature>
<keyword evidence="7" id="KW-0812">Transmembrane</keyword>
<dbReference type="InterPro" id="IPR032879">
    <property type="entry name" value="FixG_C"/>
</dbReference>
<dbReference type="Proteomes" id="UP000837932">
    <property type="component" value="Unassembled WGS sequence"/>
</dbReference>
<keyword evidence="5" id="KW-0408">Iron</keyword>
<evidence type="ECO:0000313" key="10">
    <source>
        <dbReference type="Proteomes" id="UP000837932"/>
    </source>
</evidence>
<dbReference type="Gene3D" id="3.30.70.20">
    <property type="match status" value="1"/>
</dbReference>